<proteinExistence type="predicted"/>
<sequence>MNMNKQEQQEATKACNKSQHWYRRAGWADKTVIVGEGEAAKEIKKFGINCIRCHDVLLTNQPMFTHLTD</sequence>
<accession>A0A0F9SVA7</accession>
<comment type="caution">
    <text evidence="1">The sequence shown here is derived from an EMBL/GenBank/DDBJ whole genome shotgun (WGS) entry which is preliminary data.</text>
</comment>
<protein>
    <submittedName>
        <fullName evidence="1">Uncharacterized protein</fullName>
    </submittedName>
</protein>
<evidence type="ECO:0000313" key="1">
    <source>
        <dbReference type="EMBL" id="KKN40816.1"/>
    </source>
</evidence>
<dbReference type="AlphaFoldDB" id="A0A0F9SVA7"/>
<organism evidence="1">
    <name type="scientific">marine sediment metagenome</name>
    <dbReference type="NCBI Taxonomy" id="412755"/>
    <lineage>
        <taxon>unclassified sequences</taxon>
        <taxon>metagenomes</taxon>
        <taxon>ecological metagenomes</taxon>
    </lineage>
</organism>
<name>A0A0F9SVA7_9ZZZZ</name>
<reference evidence="1" key="1">
    <citation type="journal article" date="2015" name="Nature">
        <title>Complex archaea that bridge the gap between prokaryotes and eukaryotes.</title>
        <authorList>
            <person name="Spang A."/>
            <person name="Saw J.H."/>
            <person name="Jorgensen S.L."/>
            <person name="Zaremba-Niedzwiedzka K."/>
            <person name="Martijn J."/>
            <person name="Lind A.E."/>
            <person name="van Eijk R."/>
            <person name="Schleper C."/>
            <person name="Guy L."/>
            <person name="Ettema T.J."/>
        </authorList>
    </citation>
    <scope>NUCLEOTIDE SEQUENCE</scope>
</reference>
<gene>
    <name evidence="1" type="ORF">LCGC14_0729580</name>
</gene>
<dbReference type="EMBL" id="LAZR01001684">
    <property type="protein sequence ID" value="KKN40816.1"/>
    <property type="molecule type" value="Genomic_DNA"/>
</dbReference>